<dbReference type="Proteomes" id="UP000005475">
    <property type="component" value="Unassembled WGS sequence"/>
</dbReference>
<accession>A0AAN3DAK2</accession>
<reference evidence="2 3" key="1">
    <citation type="submission" date="2007-03" db="EMBL/GenBank/DDBJ databases">
        <authorList>
            <person name="Fulton L."/>
            <person name="Clifton S."/>
            <person name="Fulton B."/>
            <person name="Xu J."/>
            <person name="Minx P."/>
            <person name="Pepin K.H."/>
            <person name="Johnson M."/>
            <person name="Thiruvilangam P."/>
            <person name="Bhonagiri V."/>
            <person name="Nash W.E."/>
            <person name="Mardis E.R."/>
            <person name="Wilson R.K."/>
        </authorList>
    </citation>
    <scope>NUCLEOTIDE SEQUENCE [LARGE SCALE GENOMIC DNA]</scope>
    <source>
        <strain evidence="3">ATCC 8483 / DSM 1896 / JCM 5824 / BCRC 10623 / CCUG 4943 / NCTC 11153</strain>
    </source>
</reference>
<dbReference type="EMBL" id="AAXF02000031">
    <property type="protein sequence ID" value="EDO13957.1"/>
    <property type="molecule type" value="Genomic_DNA"/>
</dbReference>
<keyword evidence="1" id="KW-0472">Membrane</keyword>
<sequence>MIQIKSELTEIQALSLCFVCNFIIANQNIIIAKRKMLIAKTNMLIDYFFHWDD</sequence>
<gene>
    <name evidence="2" type="ORF">BACOVA_00348</name>
</gene>
<protein>
    <submittedName>
        <fullName evidence="2">Uncharacterized protein</fullName>
    </submittedName>
</protein>
<evidence type="ECO:0000313" key="2">
    <source>
        <dbReference type="EMBL" id="EDO13957.1"/>
    </source>
</evidence>
<keyword evidence="1" id="KW-0812">Transmembrane</keyword>
<keyword evidence="1" id="KW-1133">Transmembrane helix</keyword>
<dbReference type="AlphaFoldDB" id="A0AAN3DAK2"/>
<name>A0AAN3DAK2_BACO1</name>
<evidence type="ECO:0000313" key="3">
    <source>
        <dbReference type="Proteomes" id="UP000005475"/>
    </source>
</evidence>
<organism evidence="2 3">
    <name type="scientific">Bacteroides ovatus (strain ATCC 8483 / DSM 1896 / JCM 5824 / BCRC 10623 / CCUG 4943 / NCTC 11153)</name>
    <dbReference type="NCBI Taxonomy" id="411476"/>
    <lineage>
        <taxon>Bacteria</taxon>
        <taxon>Pseudomonadati</taxon>
        <taxon>Bacteroidota</taxon>
        <taxon>Bacteroidia</taxon>
        <taxon>Bacteroidales</taxon>
        <taxon>Bacteroidaceae</taxon>
        <taxon>Bacteroides</taxon>
    </lineage>
</organism>
<proteinExistence type="predicted"/>
<feature type="transmembrane region" description="Helical" evidence="1">
    <location>
        <begin position="12"/>
        <end position="31"/>
    </location>
</feature>
<evidence type="ECO:0000256" key="1">
    <source>
        <dbReference type="SAM" id="Phobius"/>
    </source>
</evidence>
<comment type="caution">
    <text evidence="2">The sequence shown here is derived from an EMBL/GenBank/DDBJ whole genome shotgun (WGS) entry which is preliminary data.</text>
</comment>
<reference evidence="3" key="2">
    <citation type="submission" date="2007-04" db="EMBL/GenBank/DDBJ databases">
        <title>Draft genome sequence of Bacteroides ovatus (ATCC 8483).</title>
        <authorList>
            <person name="Sudarsanam P."/>
            <person name="Ley R."/>
            <person name="Guruge J."/>
            <person name="Turnbaugh P.J."/>
            <person name="Mahowald M."/>
            <person name="Liep D."/>
            <person name="Gordon J."/>
        </authorList>
    </citation>
    <scope>NUCLEOTIDE SEQUENCE [LARGE SCALE GENOMIC DNA]</scope>
    <source>
        <strain evidence="3">ATCC 8483 / DSM 1896 / JCM 5824 / BCRC 10623 / CCUG 4943 / NCTC 11153</strain>
    </source>
</reference>